<dbReference type="EMBL" id="BSDT01000001">
    <property type="protein sequence ID" value="GLI41713.1"/>
    <property type="molecule type" value="Genomic_DNA"/>
</dbReference>
<dbReference type="InterPro" id="IPR021027">
    <property type="entry name" value="Transposase_put_HTH"/>
</dbReference>
<evidence type="ECO:0000313" key="13">
    <source>
        <dbReference type="Proteomes" id="UP001144313"/>
    </source>
</evidence>
<dbReference type="Pfam" id="PF01385">
    <property type="entry name" value="OrfB_IS605"/>
    <property type="match status" value="1"/>
</dbReference>
<evidence type="ECO:0000313" key="12">
    <source>
        <dbReference type="EMBL" id="GLI41713.1"/>
    </source>
</evidence>
<feature type="domain" description="Transposase putative helix-turn-helix" evidence="11">
    <location>
        <begin position="1"/>
        <end position="44"/>
    </location>
</feature>
<evidence type="ECO:0000259" key="9">
    <source>
        <dbReference type="Pfam" id="PF01385"/>
    </source>
</evidence>
<dbReference type="InterPro" id="IPR001959">
    <property type="entry name" value="Transposase"/>
</dbReference>
<protein>
    <submittedName>
        <fullName evidence="12">Transposase</fullName>
    </submittedName>
</protein>
<dbReference type="GO" id="GO:0003677">
    <property type="term" value="F:DNA binding"/>
    <property type="evidence" value="ECO:0007669"/>
    <property type="project" value="UniProtKB-KW"/>
</dbReference>
<feature type="domain" description="Cas12f1-like TNB" evidence="10">
    <location>
        <begin position="297"/>
        <end position="364"/>
    </location>
</feature>
<dbReference type="PANTHER" id="PTHR30405:SF25">
    <property type="entry name" value="RNA-GUIDED DNA ENDONUCLEASE INSQ-RELATED"/>
    <property type="match status" value="1"/>
</dbReference>
<keyword evidence="5" id="KW-0862">Zinc</keyword>
<dbReference type="InterPro" id="IPR051399">
    <property type="entry name" value="RNA-guided_DNA_endo/Transpos"/>
</dbReference>
<dbReference type="GO" id="GO:0006310">
    <property type="term" value="P:DNA recombination"/>
    <property type="evidence" value="ECO:0007669"/>
    <property type="project" value="UniProtKB-KW"/>
</dbReference>
<evidence type="ECO:0000259" key="10">
    <source>
        <dbReference type="Pfam" id="PF07282"/>
    </source>
</evidence>
<evidence type="ECO:0000256" key="7">
    <source>
        <dbReference type="ARBA" id="ARBA00023172"/>
    </source>
</evidence>
<keyword evidence="13" id="KW-1185">Reference proteome</keyword>
<evidence type="ECO:0000256" key="1">
    <source>
        <dbReference type="ARBA" id="ARBA00008761"/>
    </source>
</evidence>
<evidence type="ECO:0000259" key="11">
    <source>
        <dbReference type="Pfam" id="PF12323"/>
    </source>
</evidence>
<keyword evidence="3" id="KW-0815">Transposition</keyword>
<evidence type="ECO:0000256" key="4">
    <source>
        <dbReference type="ARBA" id="ARBA00022723"/>
    </source>
</evidence>
<feature type="domain" description="Probable transposase IS891/IS1136/IS1341" evidence="9">
    <location>
        <begin position="172"/>
        <end position="285"/>
    </location>
</feature>
<dbReference type="Pfam" id="PF07282">
    <property type="entry name" value="Cas12f1-like_TNB"/>
    <property type="match status" value="1"/>
</dbReference>
<evidence type="ECO:0000256" key="3">
    <source>
        <dbReference type="ARBA" id="ARBA00022578"/>
    </source>
</evidence>
<accession>A0A9W6LFK3</accession>
<gene>
    <name evidence="12" type="ORF">GALLR39Z86_15630</name>
</gene>
<evidence type="ECO:0000256" key="8">
    <source>
        <dbReference type="SAM" id="MobiDB-lite"/>
    </source>
</evidence>
<feature type="region of interest" description="Disordered" evidence="8">
    <location>
        <begin position="95"/>
        <end position="115"/>
    </location>
</feature>
<dbReference type="GO" id="GO:0032196">
    <property type="term" value="P:transposition"/>
    <property type="evidence" value="ECO:0007669"/>
    <property type="project" value="UniProtKB-KW"/>
</dbReference>
<dbReference type="InterPro" id="IPR010095">
    <property type="entry name" value="Cas12f1-like_TNB"/>
</dbReference>
<dbReference type="Pfam" id="PF12323">
    <property type="entry name" value="HTH_OrfB_IS605"/>
    <property type="match status" value="1"/>
</dbReference>
<reference evidence="12" key="1">
    <citation type="submission" date="2022-12" db="EMBL/GenBank/DDBJ databases">
        <title>Reference genome sequencing for broad-spectrum identification of bacterial and archaeal isolates by mass spectrometry.</title>
        <authorList>
            <person name="Sekiguchi Y."/>
            <person name="Tourlousse D.M."/>
        </authorList>
    </citation>
    <scope>NUCLEOTIDE SEQUENCE</scope>
    <source>
        <strain evidence="12">LLR39Z86</strain>
    </source>
</reference>
<dbReference type="NCBIfam" id="NF040570">
    <property type="entry name" value="guided_TnpB"/>
    <property type="match status" value="1"/>
</dbReference>
<comment type="similarity">
    <text evidence="1">In the C-terminal section; belongs to the transposase 35 family.</text>
</comment>
<evidence type="ECO:0000256" key="6">
    <source>
        <dbReference type="ARBA" id="ARBA00023125"/>
    </source>
</evidence>
<evidence type="ECO:0000256" key="5">
    <source>
        <dbReference type="ARBA" id="ARBA00022833"/>
    </source>
</evidence>
<dbReference type="GO" id="GO:0046872">
    <property type="term" value="F:metal ion binding"/>
    <property type="evidence" value="ECO:0007669"/>
    <property type="project" value="UniProtKB-KW"/>
</dbReference>
<dbReference type="RefSeq" id="WP_270115326.1">
    <property type="nucleotide sequence ID" value="NZ_BAAAOL010000003.1"/>
</dbReference>
<sequence length="392" mass="43422">MRLRHRYRIYPTPAQANSLARAFGCCRVVFNDVIALRDAALAEGRPWVSDAEVSRVVVTEAKRRPERAWLADASAVALQQAVRDANRAYKHYFDSRSGRRRGGPVGKPRFKSRRDRRQAVRFTRNARFKITPDGRLHLPSIGEMAVTWSRDLPGEPSSVTVIRDAAGRYFASFVCEVAVRPTPDNGKAVGLDLGLDSFVADSDGAKVEAPRLLRAAARRLERAHRALARKRPGSANREKARSAVAALHAAVADRRADFLHKLSSRIISENQVVVIEDLCVKGLARTRLAKSVHDAAWNRFTRMLEYKAALYGREVVKIDRFLPSTRTCSSCWVVGAPKPLQVRSWTCQHCGVLHDRDVNAAKVILAAGLAERKNACGAVEDLVAHPRAQASA</sequence>
<comment type="caution">
    <text evidence="12">The sequence shown here is derived from an EMBL/GenBank/DDBJ whole genome shotgun (WGS) entry which is preliminary data.</text>
</comment>
<dbReference type="NCBIfam" id="TIGR01766">
    <property type="entry name" value="IS200/IS605 family accessory protein TnpB-like domain"/>
    <property type="match status" value="1"/>
</dbReference>
<organism evidence="12 13">
    <name type="scientific">Glycomyces algeriensis</name>
    <dbReference type="NCBI Taxonomy" id="256037"/>
    <lineage>
        <taxon>Bacteria</taxon>
        <taxon>Bacillati</taxon>
        <taxon>Actinomycetota</taxon>
        <taxon>Actinomycetes</taxon>
        <taxon>Glycomycetales</taxon>
        <taxon>Glycomycetaceae</taxon>
        <taxon>Glycomyces</taxon>
    </lineage>
</organism>
<name>A0A9W6LFK3_9ACTN</name>
<keyword evidence="6" id="KW-0238">DNA-binding</keyword>
<evidence type="ECO:0000256" key="2">
    <source>
        <dbReference type="ARBA" id="ARBA00011044"/>
    </source>
</evidence>
<dbReference type="AlphaFoldDB" id="A0A9W6LFK3"/>
<dbReference type="Proteomes" id="UP001144313">
    <property type="component" value="Unassembled WGS sequence"/>
</dbReference>
<comment type="similarity">
    <text evidence="2">In the N-terminal section; belongs to the transposase 2 family.</text>
</comment>
<keyword evidence="4" id="KW-0479">Metal-binding</keyword>
<dbReference type="PANTHER" id="PTHR30405">
    <property type="entry name" value="TRANSPOSASE"/>
    <property type="match status" value="1"/>
</dbReference>
<proteinExistence type="inferred from homology"/>
<keyword evidence="7" id="KW-0233">DNA recombination</keyword>
<feature type="compositionally biased region" description="Basic residues" evidence="8">
    <location>
        <begin position="98"/>
        <end position="115"/>
    </location>
</feature>